<accession>A0AAD2JXC1</accession>
<organism evidence="1 2">
    <name type="scientific">Mycena citricolor</name>
    <dbReference type="NCBI Taxonomy" id="2018698"/>
    <lineage>
        <taxon>Eukaryota</taxon>
        <taxon>Fungi</taxon>
        <taxon>Dikarya</taxon>
        <taxon>Basidiomycota</taxon>
        <taxon>Agaricomycotina</taxon>
        <taxon>Agaricomycetes</taxon>
        <taxon>Agaricomycetidae</taxon>
        <taxon>Agaricales</taxon>
        <taxon>Marasmiineae</taxon>
        <taxon>Mycenaceae</taxon>
        <taxon>Mycena</taxon>
    </lineage>
</organism>
<name>A0AAD2JXC1_9AGAR</name>
<keyword evidence="2" id="KW-1185">Reference proteome</keyword>
<dbReference type="EMBL" id="CAVNYO010000116">
    <property type="protein sequence ID" value="CAK5267083.1"/>
    <property type="molecule type" value="Genomic_DNA"/>
</dbReference>
<evidence type="ECO:0000313" key="1">
    <source>
        <dbReference type="EMBL" id="CAK5267083.1"/>
    </source>
</evidence>
<gene>
    <name evidence="1" type="ORF">MYCIT1_LOCUS9307</name>
</gene>
<comment type="caution">
    <text evidence="1">The sequence shown here is derived from an EMBL/GenBank/DDBJ whole genome shotgun (WGS) entry which is preliminary data.</text>
</comment>
<reference evidence="1" key="1">
    <citation type="submission" date="2023-11" db="EMBL/GenBank/DDBJ databases">
        <authorList>
            <person name="De Vega J J."/>
            <person name="De Vega J J."/>
        </authorList>
    </citation>
    <scope>NUCLEOTIDE SEQUENCE</scope>
</reference>
<feature type="non-terminal residue" evidence="1">
    <location>
        <position position="188"/>
    </location>
</feature>
<proteinExistence type="predicted"/>
<dbReference type="AlphaFoldDB" id="A0AAD2JXC1"/>
<dbReference type="Proteomes" id="UP001295794">
    <property type="component" value="Unassembled WGS sequence"/>
</dbReference>
<evidence type="ECO:0000313" key="2">
    <source>
        <dbReference type="Proteomes" id="UP001295794"/>
    </source>
</evidence>
<protein>
    <submittedName>
        <fullName evidence="1">Uncharacterized protein</fullName>
    </submittedName>
</protein>
<sequence>ETLNKLSAIVDTTWNVMSDELSHHKDQGDPHLHNPTISPVEFTNEKRSFYLTRETSSKYVSSTAMPSHLSNSTSRSPECRIAGLGEGLSILAGRHGQRLVSMVKFTDWKCLIRGSFHAAVHPYSALSPSKTWSLNHALAYFLSLLAIVLSTKSPWAIAFIITIDSDDSIDIDHPTLVLRACYPTRTDD</sequence>